<keyword evidence="2" id="KW-0378">Hydrolase</keyword>
<evidence type="ECO:0000313" key="2">
    <source>
        <dbReference type="EMBL" id="MCB4806979.1"/>
    </source>
</evidence>
<dbReference type="InterPro" id="IPR000073">
    <property type="entry name" value="AB_hydrolase_1"/>
</dbReference>
<accession>A0A9X1I5W2</accession>
<dbReference type="Pfam" id="PF00561">
    <property type="entry name" value="Abhydrolase_1"/>
    <property type="match status" value="1"/>
</dbReference>
<reference evidence="2" key="1">
    <citation type="submission" date="2021-10" db="EMBL/GenBank/DDBJ databases">
        <title>Tamlana sargassums sp. nov., and Tamlana laminarinivorans sp. nov., two new bacteria isolated from the brown alga.</title>
        <authorList>
            <person name="Li J."/>
        </authorList>
    </citation>
    <scope>NUCLEOTIDE SEQUENCE</scope>
    <source>
        <strain evidence="2">62-3</strain>
    </source>
</reference>
<organism evidence="2 3">
    <name type="scientific">Neotamlana sargassicola</name>
    <dbReference type="NCBI Taxonomy" id="2883125"/>
    <lineage>
        <taxon>Bacteria</taxon>
        <taxon>Pseudomonadati</taxon>
        <taxon>Bacteroidota</taxon>
        <taxon>Flavobacteriia</taxon>
        <taxon>Flavobacteriales</taxon>
        <taxon>Flavobacteriaceae</taxon>
        <taxon>Neotamlana</taxon>
    </lineage>
</organism>
<dbReference type="AlphaFoldDB" id="A0A9X1I5W2"/>
<sequence>MTFIYKEASVFYTDSGKGETLVLLHGFLEHSGMWEDFIQELSKKNRVICVDLLGHGKTDCLGYVHSMELMAETVCAVLRHLNIAKVSLVGHSMGGYVALAFAENWPEMVSGLCLLNSTAEADSIERKQNRTRAIDTVKNNHELFIRMAIANLFWPENRNRFANQIKETIKEATKTPLQGIIAALEGMKIRRDRQHVLKNASFKTLIIAGEKDPVLFYKSLLRQAEKNNCAIVSFPDGHMSFIENASELLKTITHFVEKT</sequence>
<dbReference type="RefSeq" id="WP_226694458.1">
    <property type="nucleotide sequence ID" value="NZ_JAJAPX010000001.1"/>
</dbReference>
<comment type="caution">
    <text evidence="2">The sequence shown here is derived from an EMBL/GenBank/DDBJ whole genome shotgun (WGS) entry which is preliminary data.</text>
</comment>
<dbReference type="PRINTS" id="PR00111">
    <property type="entry name" value="ABHYDROLASE"/>
</dbReference>
<dbReference type="PANTHER" id="PTHR43798">
    <property type="entry name" value="MONOACYLGLYCEROL LIPASE"/>
    <property type="match status" value="1"/>
</dbReference>
<keyword evidence="3" id="KW-1185">Reference proteome</keyword>
<name>A0A9X1I5W2_9FLAO</name>
<dbReference type="Gene3D" id="3.40.50.1820">
    <property type="entry name" value="alpha/beta hydrolase"/>
    <property type="match status" value="1"/>
</dbReference>
<evidence type="ECO:0000259" key="1">
    <source>
        <dbReference type="Pfam" id="PF00561"/>
    </source>
</evidence>
<dbReference type="SUPFAM" id="SSF53474">
    <property type="entry name" value="alpha/beta-Hydrolases"/>
    <property type="match status" value="1"/>
</dbReference>
<dbReference type="Proteomes" id="UP001139286">
    <property type="component" value="Unassembled WGS sequence"/>
</dbReference>
<feature type="domain" description="AB hydrolase-1" evidence="1">
    <location>
        <begin position="20"/>
        <end position="245"/>
    </location>
</feature>
<proteinExistence type="predicted"/>
<evidence type="ECO:0000313" key="3">
    <source>
        <dbReference type="Proteomes" id="UP001139286"/>
    </source>
</evidence>
<dbReference type="EMBL" id="JAJAPX010000001">
    <property type="protein sequence ID" value="MCB4806979.1"/>
    <property type="molecule type" value="Genomic_DNA"/>
</dbReference>
<gene>
    <name evidence="2" type="ORF">LG651_01865</name>
</gene>
<dbReference type="GO" id="GO:0016787">
    <property type="term" value="F:hydrolase activity"/>
    <property type="evidence" value="ECO:0007669"/>
    <property type="project" value="UniProtKB-KW"/>
</dbReference>
<dbReference type="InterPro" id="IPR029058">
    <property type="entry name" value="AB_hydrolase_fold"/>
</dbReference>
<protein>
    <submittedName>
        <fullName evidence="2">Alpha/beta hydrolase</fullName>
    </submittedName>
</protein>
<dbReference type="InterPro" id="IPR050266">
    <property type="entry name" value="AB_hydrolase_sf"/>
</dbReference>